<comment type="caution">
    <text evidence="3">The sequence shown here is derived from an EMBL/GenBank/DDBJ whole genome shotgun (WGS) entry which is preliminary data.</text>
</comment>
<protein>
    <submittedName>
        <fullName evidence="3">SDR family oxidoreductase</fullName>
    </submittedName>
</protein>
<evidence type="ECO:0000313" key="3">
    <source>
        <dbReference type="EMBL" id="MCS5734556.1"/>
    </source>
</evidence>
<comment type="similarity">
    <text evidence="1">Belongs to the short-chain dehydrogenases/reductases (SDR) family.</text>
</comment>
<dbReference type="Pfam" id="PF13561">
    <property type="entry name" value="adh_short_C2"/>
    <property type="match status" value="1"/>
</dbReference>
<dbReference type="PRINTS" id="PR00081">
    <property type="entry name" value="GDHRDH"/>
</dbReference>
<accession>A0ABT2H3P1</accession>
<dbReference type="RefSeq" id="WP_259539420.1">
    <property type="nucleotide sequence ID" value="NZ_JANLCJ010000004.1"/>
</dbReference>
<evidence type="ECO:0000313" key="4">
    <source>
        <dbReference type="Proteomes" id="UP001165586"/>
    </source>
</evidence>
<keyword evidence="4" id="KW-1185">Reference proteome</keyword>
<dbReference type="SUPFAM" id="SSF51735">
    <property type="entry name" value="NAD(P)-binding Rossmann-fold domains"/>
    <property type="match status" value="1"/>
</dbReference>
<dbReference type="EMBL" id="JANLCJ010000004">
    <property type="protein sequence ID" value="MCS5734556.1"/>
    <property type="molecule type" value="Genomic_DNA"/>
</dbReference>
<proteinExistence type="inferred from homology"/>
<dbReference type="PROSITE" id="PS00061">
    <property type="entry name" value="ADH_SHORT"/>
    <property type="match status" value="1"/>
</dbReference>
<name>A0ABT2H3P1_9MICO</name>
<evidence type="ECO:0000256" key="2">
    <source>
        <dbReference type="ARBA" id="ARBA00023002"/>
    </source>
</evidence>
<organism evidence="3 4">
    <name type="scientific">Herbiconiux daphne</name>
    <dbReference type="NCBI Taxonomy" id="2970914"/>
    <lineage>
        <taxon>Bacteria</taxon>
        <taxon>Bacillati</taxon>
        <taxon>Actinomycetota</taxon>
        <taxon>Actinomycetes</taxon>
        <taxon>Micrococcales</taxon>
        <taxon>Microbacteriaceae</taxon>
        <taxon>Herbiconiux</taxon>
    </lineage>
</organism>
<dbReference type="InterPro" id="IPR002347">
    <property type="entry name" value="SDR_fam"/>
</dbReference>
<dbReference type="NCBIfam" id="NF005559">
    <property type="entry name" value="PRK07231.1"/>
    <property type="match status" value="1"/>
</dbReference>
<evidence type="ECO:0000256" key="1">
    <source>
        <dbReference type="ARBA" id="ARBA00006484"/>
    </source>
</evidence>
<dbReference type="InterPro" id="IPR036291">
    <property type="entry name" value="NAD(P)-bd_dom_sf"/>
</dbReference>
<dbReference type="PRINTS" id="PR00080">
    <property type="entry name" value="SDRFAMILY"/>
</dbReference>
<sequence>MARLDGKVAIVTGAAGGIGDATARLLAREGARVVATARSAASLQPMVAEITAEGFDIIALSHDVSREADWKAVTERAVEAFGTVDVLANVAGKADEDPFDTPETITEAEWDLILDTNTKSIFWSTKYVIPIMKQNGGGSIVNVGSLSSFLGSVSGFAYSASKGGVAGMTKDIAWHYGPHNIRCNSVHPGPTDTPMMGAALENPEIRANILGEIPLRRVCDPIQQAYGILYLASDESDFVTGTSLVIDGGYCIQ</sequence>
<reference evidence="3" key="1">
    <citation type="submission" date="2022-08" db="EMBL/GenBank/DDBJ databases">
        <authorList>
            <person name="Deng Y."/>
            <person name="Han X.-F."/>
            <person name="Zhang Y.-Q."/>
        </authorList>
    </citation>
    <scope>NUCLEOTIDE SEQUENCE</scope>
    <source>
        <strain evidence="3">CPCC 203386</strain>
    </source>
</reference>
<dbReference type="PANTHER" id="PTHR42760:SF133">
    <property type="entry name" value="3-OXOACYL-[ACYL-CARRIER-PROTEIN] REDUCTASE"/>
    <property type="match status" value="1"/>
</dbReference>
<keyword evidence="2" id="KW-0560">Oxidoreductase</keyword>
<dbReference type="Gene3D" id="3.40.50.720">
    <property type="entry name" value="NAD(P)-binding Rossmann-like Domain"/>
    <property type="match status" value="1"/>
</dbReference>
<gene>
    <name evidence="3" type="ORF">N1032_12480</name>
</gene>
<dbReference type="InterPro" id="IPR020904">
    <property type="entry name" value="Sc_DH/Rdtase_CS"/>
</dbReference>
<dbReference type="Proteomes" id="UP001165586">
    <property type="component" value="Unassembled WGS sequence"/>
</dbReference>
<dbReference type="PANTHER" id="PTHR42760">
    <property type="entry name" value="SHORT-CHAIN DEHYDROGENASES/REDUCTASES FAMILY MEMBER"/>
    <property type="match status" value="1"/>
</dbReference>